<dbReference type="GO" id="GO:0006303">
    <property type="term" value="P:double-strand break repair via nonhomologous end joining"/>
    <property type="evidence" value="ECO:0007669"/>
    <property type="project" value="TreeGrafter"/>
</dbReference>
<dbReference type="WBParaSite" id="maker-PairedContig_619-snap-gene-0.5-mRNA-1">
    <property type="protein sequence ID" value="maker-PairedContig_619-snap-gene-0.5-mRNA-1"/>
    <property type="gene ID" value="maker-PairedContig_619-snap-gene-0.5"/>
</dbReference>
<dbReference type="GO" id="GO:0035312">
    <property type="term" value="F:5'-3' DNA exonuclease activity"/>
    <property type="evidence" value="ECO:0007669"/>
    <property type="project" value="TreeGrafter"/>
</dbReference>
<reference evidence="1" key="1">
    <citation type="submission" date="2016-11" db="UniProtKB">
        <authorList>
            <consortium name="WormBaseParasite"/>
        </authorList>
    </citation>
    <scope>IDENTIFICATION</scope>
    <source>
        <strain evidence="1">pt0022</strain>
    </source>
</reference>
<dbReference type="AlphaFoldDB" id="A0A1I8EYQ2"/>
<protein>
    <submittedName>
        <fullName evidence="1">Uncharacterized protein</fullName>
    </submittedName>
</protein>
<name>A0A1I8EYQ2_WUCBA</name>
<dbReference type="GO" id="GO:0036297">
    <property type="term" value="P:interstrand cross-link repair"/>
    <property type="evidence" value="ECO:0007669"/>
    <property type="project" value="TreeGrafter"/>
</dbReference>
<proteinExistence type="predicted"/>
<dbReference type="InterPro" id="IPR036866">
    <property type="entry name" value="RibonucZ/Hydroxyglut_hydro"/>
</dbReference>
<dbReference type="PANTHER" id="PTHR23240">
    <property type="entry name" value="DNA CROSS-LINK REPAIR PROTEIN PSO2/SNM1-RELATED"/>
    <property type="match status" value="1"/>
</dbReference>
<dbReference type="Gene3D" id="3.60.15.10">
    <property type="entry name" value="Ribonuclease Z/Hydroxyacylglutathione hydrolase-like"/>
    <property type="match status" value="1"/>
</dbReference>
<accession>A0A1I8EYQ2</accession>
<dbReference type="STRING" id="6293.A0A1I8EYQ2"/>
<dbReference type="GO" id="GO:0000723">
    <property type="term" value="P:telomere maintenance"/>
    <property type="evidence" value="ECO:0007669"/>
    <property type="project" value="TreeGrafter"/>
</dbReference>
<dbReference type="GO" id="GO:0003684">
    <property type="term" value="F:damaged DNA binding"/>
    <property type="evidence" value="ECO:0007669"/>
    <property type="project" value="TreeGrafter"/>
</dbReference>
<dbReference type="PANTHER" id="PTHR23240:SF26">
    <property type="entry name" value="5' EXONUCLEASE APOLLO"/>
    <property type="match status" value="1"/>
</dbReference>
<sequence length="345" mass="39063">MTGPWIHVLRYDNKDLVVAVQWKHQPVLHQHCRKHQAHLFHQNQDDQNLSAGIILPSNPLPVQSGSRCNTITEFFRAKCAAAFVAYLSVDIGEVIVDGTRVITPGGAVRGGSGIGQMSAFGCSAIIQKSLTKECLIWEIILLNKYGKFTKLFESSIIFQWNEIGMIISTEPEGLIIDNFIAIDVFGTNPDVKYFFLSSAHSRQCRKLTSEWQRNRICCSPITAKLLSVISSRRKEYKISDKWIRPLDLNVWHKMERFRVMLVDANHAPGSKKFDLICTDSSYADFTDEEFPNRRSSAKEAAKLLRILKYNDVSSVAIPVPIIGCESLLVNISRQLKVCFIFIIHH</sequence>
<evidence type="ECO:0000313" key="1">
    <source>
        <dbReference type="WBParaSite" id="maker-PairedContig_619-snap-gene-0.5-mRNA-1"/>
    </source>
</evidence>
<organism evidence="1">
    <name type="scientific">Wuchereria bancrofti</name>
    <dbReference type="NCBI Taxonomy" id="6293"/>
    <lineage>
        <taxon>Eukaryota</taxon>
        <taxon>Metazoa</taxon>
        <taxon>Ecdysozoa</taxon>
        <taxon>Nematoda</taxon>
        <taxon>Chromadorea</taxon>
        <taxon>Rhabditida</taxon>
        <taxon>Spirurina</taxon>
        <taxon>Spiruromorpha</taxon>
        <taxon>Filarioidea</taxon>
        <taxon>Onchocercidae</taxon>
        <taxon>Wuchereria</taxon>
    </lineage>
</organism>
<dbReference type="SUPFAM" id="SSF56281">
    <property type="entry name" value="Metallo-hydrolase/oxidoreductase"/>
    <property type="match status" value="1"/>
</dbReference>